<sequence>MLSETWQIWGSRTQKPPAQQGGITQQMQGLNLGSAPAGNRGGGYEYAEVPSFKYGDATGYGNTTGYASYGSQQSVGYATQAVGYAQQPGGYAQQPGGYAQQPARSSPSPQPGQAAVVLPTRESVEAAQKMLYKLETRGKVRCFKVKKVGRWKTDDPWKTGAYMYLPQLQLPQQQQQRSAAKPAPAAPSSRGASQQKARYWCDCKKGFYEKDDLLRHLDKHKNHRREK</sequence>
<dbReference type="AlphaFoldDB" id="A0AAD4I1K5"/>
<dbReference type="EMBL" id="JAHCVI010000001">
    <property type="protein sequence ID" value="KAG7290355.1"/>
    <property type="molecule type" value="Genomic_DNA"/>
</dbReference>
<evidence type="ECO:0000256" key="1">
    <source>
        <dbReference type="SAM" id="MobiDB-lite"/>
    </source>
</evidence>
<evidence type="ECO:0000313" key="2">
    <source>
        <dbReference type="EMBL" id="KAG7290355.1"/>
    </source>
</evidence>
<keyword evidence="3" id="KW-1185">Reference proteome</keyword>
<feature type="region of interest" description="Disordered" evidence="1">
    <location>
        <begin position="1"/>
        <end position="41"/>
    </location>
</feature>
<proteinExistence type="predicted"/>
<comment type="caution">
    <text evidence="2">The sequence shown here is derived from an EMBL/GenBank/DDBJ whole genome shotgun (WGS) entry which is preliminary data.</text>
</comment>
<organism evidence="2 3">
    <name type="scientific">Staphylotrichum longicolle</name>
    <dbReference type="NCBI Taxonomy" id="669026"/>
    <lineage>
        <taxon>Eukaryota</taxon>
        <taxon>Fungi</taxon>
        <taxon>Dikarya</taxon>
        <taxon>Ascomycota</taxon>
        <taxon>Pezizomycotina</taxon>
        <taxon>Sordariomycetes</taxon>
        <taxon>Sordariomycetidae</taxon>
        <taxon>Sordariales</taxon>
        <taxon>Chaetomiaceae</taxon>
        <taxon>Staphylotrichum</taxon>
    </lineage>
</organism>
<protein>
    <submittedName>
        <fullName evidence="2">Uncharacterized protein</fullName>
    </submittedName>
</protein>
<feature type="compositionally biased region" description="Low complexity" evidence="1">
    <location>
        <begin position="171"/>
        <end position="195"/>
    </location>
</feature>
<evidence type="ECO:0000313" key="3">
    <source>
        <dbReference type="Proteomes" id="UP001197093"/>
    </source>
</evidence>
<name>A0AAD4I1K5_9PEZI</name>
<feature type="region of interest" description="Disordered" evidence="1">
    <location>
        <begin position="171"/>
        <end position="197"/>
    </location>
</feature>
<reference evidence="2" key="1">
    <citation type="submission" date="2023-02" db="EMBL/GenBank/DDBJ databases">
        <authorList>
            <person name="Palmer J.M."/>
        </authorList>
    </citation>
    <scope>NUCLEOTIDE SEQUENCE</scope>
    <source>
        <strain evidence="2">FW57</strain>
    </source>
</reference>
<accession>A0AAD4I1K5</accession>
<gene>
    <name evidence="2" type="ORF">NEMBOFW57_000355</name>
</gene>
<feature type="region of interest" description="Disordered" evidence="1">
    <location>
        <begin position="91"/>
        <end position="115"/>
    </location>
</feature>
<dbReference type="Proteomes" id="UP001197093">
    <property type="component" value="Unassembled WGS sequence"/>
</dbReference>
<feature type="compositionally biased region" description="Polar residues" evidence="1">
    <location>
        <begin position="1"/>
        <end position="31"/>
    </location>
</feature>